<dbReference type="InterPro" id="IPR004606">
    <property type="entry name" value="Mop_domain"/>
</dbReference>
<name>A0A9X3EBU8_9GAMM</name>
<dbReference type="SUPFAM" id="SSF46785">
    <property type="entry name" value="Winged helix' DNA-binding domain"/>
    <property type="match status" value="1"/>
</dbReference>
<dbReference type="GO" id="GO:0015689">
    <property type="term" value="P:molybdate ion transport"/>
    <property type="evidence" value="ECO:0007669"/>
    <property type="project" value="UniProtKB-UniRule"/>
</dbReference>
<evidence type="ECO:0000256" key="4">
    <source>
        <dbReference type="ARBA" id="ARBA00022737"/>
    </source>
</evidence>
<organism evidence="8 9">
    <name type="scientific">Parathalassolituus penaei</name>
    <dbReference type="NCBI Taxonomy" id="2997323"/>
    <lineage>
        <taxon>Bacteria</taxon>
        <taxon>Pseudomonadati</taxon>
        <taxon>Pseudomonadota</taxon>
        <taxon>Gammaproteobacteria</taxon>
        <taxon>Oceanospirillales</taxon>
        <taxon>Oceanospirillaceae</taxon>
        <taxon>Parathalassolituus</taxon>
    </lineage>
</organism>
<evidence type="ECO:0000259" key="7">
    <source>
        <dbReference type="PROSITE" id="PS51866"/>
    </source>
</evidence>
<dbReference type="GO" id="GO:0003700">
    <property type="term" value="F:DNA-binding transcription factor activity"/>
    <property type="evidence" value="ECO:0007669"/>
    <property type="project" value="InterPro"/>
</dbReference>
<dbReference type="RefSeq" id="WP_283172055.1">
    <property type="nucleotide sequence ID" value="NZ_JAPNOA010000006.1"/>
</dbReference>
<evidence type="ECO:0000256" key="2">
    <source>
        <dbReference type="ARBA" id="ARBA00022448"/>
    </source>
</evidence>
<dbReference type="PIRSF" id="PIRSF005763">
    <property type="entry name" value="Txn_reg_ModE"/>
    <property type="match status" value="1"/>
</dbReference>
<proteinExistence type="inferred from homology"/>
<keyword evidence="9" id="KW-1185">Reference proteome</keyword>
<evidence type="ECO:0000256" key="1">
    <source>
        <dbReference type="ARBA" id="ARBA00008110"/>
    </source>
</evidence>
<dbReference type="PANTHER" id="PTHR30432">
    <property type="entry name" value="TRANSCRIPTIONAL REGULATOR MODE"/>
    <property type="match status" value="1"/>
</dbReference>
<dbReference type="EMBL" id="JAPNOA010000006">
    <property type="protein sequence ID" value="MCY0963835.1"/>
    <property type="molecule type" value="Genomic_DNA"/>
</dbReference>
<keyword evidence="3 5" id="KW-0500">Molybdenum</keyword>
<dbReference type="InterPro" id="IPR000847">
    <property type="entry name" value="LysR_HTH_N"/>
</dbReference>
<reference evidence="8" key="1">
    <citation type="submission" date="2022-11" db="EMBL/GenBank/DDBJ databases">
        <title>Parathalassolutuus dongxingensis gen. nov., sp. nov., a novel member of family Oceanospirillaceae isolated from a coastal shrimp pond in Guangxi, China.</title>
        <authorList>
            <person name="Chen H."/>
        </authorList>
    </citation>
    <scope>NUCLEOTIDE SEQUENCE</scope>
    <source>
        <strain evidence="8">G-43</strain>
    </source>
</reference>
<gene>
    <name evidence="8" type="ORF">OUO13_01360</name>
</gene>
<dbReference type="SUPFAM" id="SSF50331">
    <property type="entry name" value="MOP-like"/>
    <property type="match status" value="2"/>
</dbReference>
<accession>A0A9X3EBU8</accession>
<dbReference type="GO" id="GO:0030151">
    <property type="term" value="F:molybdenum ion binding"/>
    <property type="evidence" value="ECO:0007669"/>
    <property type="project" value="UniProtKB-UniRule"/>
</dbReference>
<keyword evidence="4" id="KW-0677">Repeat</keyword>
<dbReference type="Proteomes" id="UP001150830">
    <property type="component" value="Unassembled WGS sequence"/>
</dbReference>
<comment type="caution">
    <text evidence="8">The sequence shown here is derived from an EMBL/GenBank/DDBJ whole genome shotgun (WGS) entry which is preliminary data.</text>
</comment>
<protein>
    <submittedName>
        <fullName evidence="8">TOBE domain-containing protein</fullName>
    </submittedName>
</protein>
<evidence type="ECO:0000256" key="3">
    <source>
        <dbReference type="ARBA" id="ARBA00022505"/>
    </source>
</evidence>
<evidence type="ECO:0000313" key="8">
    <source>
        <dbReference type="EMBL" id="MCY0963835.1"/>
    </source>
</evidence>
<dbReference type="Pfam" id="PF00126">
    <property type="entry name" value="HTH_1"/>
    <property type="match status" value="1"/>
</dbReference>
<feature type="region of interest" description="Required for dimer formation and molybdate binding" evidence="6">
    <location>
        <begin position="135"/>
        <end position="143"/>
    </location>
</feature>
<comment type="similarity">
    <text evidence="1 5">Belongs to the ModE family.</text>
</comment>
<keyword evidence="2 5" id="KW-0813">Transport</keyword>
<feature type="domain" description="Mop" evidence="7">
    <location>
        <begin position="134"/>
        <end position="200"/>
    </location>
</feature>
<evidence type="ECO:0000256" key="6">
    <source>
        <dbReference type="PIRSR" id="PIRSR005763-1"/>
    </source>
</evidence>
<dbReference type="InterPro" id="IPR016462">
    <property type="entry name" value="ModE"/>
</dbReference>
<evidence type="ECO:0000256" key="5">
    <source>
        <dbReference type="PIRNR" id="PIRNR005763"/>
    </source>
</evidence>
<dbReference type="InterPro" id="IPR008995">
    <property type="entry name" value="Mo/tungstate-bd_C_term_dom"/>
</dbReference>
<dbReference type="InterPro" id="IPR036388">
    <property type="entry name" value="WH-like_DNA-bd_sf"/>
</dbReference>
<dbReference type="AlphaFoldDB" id="A0A9X3EBU8"/>
<dbReference type="Gene3D" id="1.10.10.10">
    <property type="entry name" value="Winged helix-like DNA-binding domain superfamily/Winged helix DNA-binding domain"/>
    <property type="match status" value="1"/>
</dbReference>
<dbReference type="InterPro" id="IPR005116">
    <property type="entry name" value="Transp-assoc_OB_typ1"/>
</dbReference>
<dbReference type="InterPro" id="IPR051815">
    <property type="entry name" value="Molybdate_resp_trans_reg"/>
</dbReference>
<dbReference type="NCBIfam" id="TIGR00638">
    <property type="entry name" value="Mop"/>
    <property type="match status" value="1"/>
</dbReference>
<evidence type="ECO:0000313" key="9">
    <source>
        <dbReference type="Proteomes" id="UP001150830"/>
    </source>
</evidence>
<dbReference type="PANTHER" id="PTHR30432:SF1">
    <property type="entry name" value="DNA-BINDING TRANSCRIPTIONAL DUAL REGULATOR MODE"/>
    <property type="match status" value="1"/>
</dbReference>
<dbReference type="InterPro" id="IPR036390">
    <property type="entry name" value="WH_DNA-bd_sf"/>
</dbReference>
<sequence>MTSEYLSPTPLRGEIWLDNGERPFARDQVVLLQAIASTGSISAAAKLAGISYKTAWDRIDAMNNLADQPLVERSAGGAKGGGTSLTTYGEQMLAGFLVLQEEHQRFLQRISERVQSLADVAGDLQGLTGAARLKTSARNQFRGAVEQVTAGAVNAEVRLRITSEHCIVAMITDESRQQLDIQVGQSMIALIKAPWVMLANDPDIRVSASNRLAGTISRVTRGAVNADVVMALADGKTISAIITNTSLDELALAEGQPACAFFEAGSVVLVLE</sequence>
<feature type="domain" description="Mop" evidence="7">
    <location>
        <begin position="205"/>
        <end position="271"/>
    </location>
</feature>
<dbReference type="Gene3D" id="2.40.50.100">
    <property type="match status" value="2"/>
</dbReference>
<dbReference type="PROSITE" id="PS51866">
    <property type="entry name" value="MOP"/>
    <property type="match status" value="2"/>
</dbReference>
<dbReference type="Pfam" id="PF03459">
    <property type="entry name" value="TOBE"/>
    <property type="match status" value="2"/>
</dbReference>